<gene>
    <name evidence="2" type="ORF">COV01_00780</name>
</gene>
<sequence>MADSKKTSPKGFHSEFGWFIYGMLGLVALWFFSGGAQRDIARAGIYLKPLAPIDSGQAYGSKYISEAPNKKTVLVLPDTSTNIIKNTEGTIANFFEDAQSASQIHGISLLSKTLTIDGVAGAQITSPSREYTRIVLPADAKKSETLSGLSLKSGALGISVIIPDATIIPLQGVVYRTEPVKLNPGDRAIISTGRSPLGTSFEVNICSGYLNQFQEYVPDLRRDCPTPINELKLAGPYNDSLCRDFVDSIPRCTTSRTTPPSTLSSSCRAFVIEKLTYNSCVTRHKNDTDFLTGEWRLFLGRTEELWKNKQEIIRLLNTKGETLDAITY</sequence>
<keyword evidence="1" id="KW-0812">Transmembrane</keyword>
<evidence type="ECO:0000313" key="2">
    <source>
        <dbReference type="EMBL" id="PJE74554.1"/>
    </source>
</evidence>
<organism evidence="2 3">
    <name type="scientific">Candidatus Taylorbacteria bacterium CG10_big_fil_rev_8_21_14_0_10_41_48</name>
    <dbReference type="NCBI Taxonomy" id="1975024"/>
    <lineage>
        <taxon>Bacteria</taxon>
        <taxon>Candidatus Tayloriibacteriota</taxon>
    </lineage>
</organism>
<evidence type="ECO:0000313" key="3">
    <source>
        <dbReference type="Proteomes" id="UP000228700"/>
    </source>
</evidence>
<dbReference type="AlphaFoldDB" id="A0A2M8LD61"/>
<evidence type="ECO:0000256" key="1">
    <source>
        <dbReference type="SAM" id="Phobius"/>
    </source>
</evidence>
<keyword evidence="1" id="KW-1133">Transmembrane helix</keyword>
<keyword evidence="1" id="KW-0472">Membrane</keyword>
<feature type="transmembrane region" description="Helical" evidence="1">
    <location>
        <begin position="16"/>
        <end position="32"/>
    </location>
</feature>
<accession>A0A2M8LD61</accession>
<proteinExistence type="predicted"/>
<dbReference type="EMBL" id="PFEQ01000001">
    <property type="protein sequence ID" value="PJE74554.1"/>
    <property type="molecule type" value="Genomic_DNA"/>
</dbReference>
<comment type="caution">
    <text evidence="2">The sequence shown here is derived from an EMBL/GenBank/DDBJ whole genome shotgun (WGS) entry which is preliminary data.</text>
</comment>
<protein>
    <submittedName>
        <fullName evidence="2">Uncharacterized protein</fullName>
    </submittedName>
</protein>
<name>A0A2M8LD61_9BACT</name>
<reference evidence="3" key="1">
    <citation type="submission" date="2017-09" db="EMBL/GenBank/DDBJ databases">
        <title>Depth-based differentiation of microbial function through sediment-hosted aquifers and enrichment of novel symbionts in the deep terrestrial subsurface.</title>
        <authorList>
            <person name="Probst A.J."/>
            <person name="Ladd B."/>
            <person name="Jarett J.K."/>
            <person name="Geller-Mcgrath D.E."/>
            <person name="Sieber C.M.K."/>
            <person name="Emerson J.B."/>
            <person name="Anantharaman K."/>
            <person name="Thomas B.C."/>
            <person name="Malmstrom R."/>
            <person name="Stieglmeier M."/>
            <person name="Klingl A."/>
            <person name="Woyke T."/>
            <person name="Ryan C.M."/>
            <person name="Banfield J.F."/>
        </authorList>
    </citation>
    <scope>NUCLEOTIDE SEQUENCE [LARGE SCALE GENOMIC DNA]</scope>
</reference>
<dbReference type="Proteomes" id="UP000228700">
    <property type="component" value="Unassembled WGS sequence"/>
</dbReference>